<dbReference type="SMART" id="SM00733">
    <property type="entry name" value="Mterf"/>
    <property type="match status" value="7"/>
</dbReference>
<evidence type="ECO:0000256" key="6">
    <source>
        <dbReference type="ARBA" id="ARBA00023242"/>
    </source>
</evidence>
<dbReference type="GO" id="GO:0008278">
    <property type="term" value="C:cohesin complex"/>
    <property type="evidence" value="ECO:0007669"/>
    <property type="project" value="InterPro"/>
</dbReference>
<feature type="compositionally biased region" description="Polar residues" evidence="7">
    <location>
        <begin position="215"/>
        <end position="224"/>
    </location>
</feature>
<proteinExistence type="inferred from homology"/>
<dbReference type="CDD" id="cd21793">
    <property type="entry name" value="Rad21_Rec8_M_AtSYN1-like"/>
    <property type="match status" value="1"/>
</dbReference>
<reference evidence="10 11" key="1">
    <citation type="journal article" date="2023" name="Hortic Res">
        <title>Pangenome of water caltrop reveals structural variations and asymmetric subgenome divergence after allopolyploidization.</title>
        <authorList>
            <person name="Zhang X."/>
            <person name="Chen Y."/>
            <person name="Wang L."/>
            <person name="Yuan Y."/>
            <person name="Fang M."/>
            <person name="Shi L."/>
            <person name="Lu R."/>
            <person name="Comes H.P."/>
            <person name="Ma Y."/>
            <person name="Chen Y."/>
            <person name="Huang G."/>
            <person name="Zhou Y."/>
            <person name="Zheng Z."/>
            <person name="Qiu Y."/>
        </authorList>
    </citation>
    <scope>NUCLEOTIDE SEQUENCE [LARGE SCALE GENOMIC DNA]</scope>
    <source>
        <strain evidence="10">F231</strain>
    </source>
</reference>
<evidence type="ECO:0000256" key="4">
    <source>
        <dbReference type="ARBA" id="ARBA00022472"/>
    </source>
</evidence>
<dbReference type="InterPro" id="IPR006910">
    <property type="entry name" value="Rad21_Rec8_N"/>
</dbReference>
<dbReference type="InterPro" id="IPR036390">
    <property type="entry name" value="WH_DNA-bd_sf"/>
</dbReference>
<evidence type="ECO:0000259" key="9">
    <source>
        <dbReference type="Pfam" id="PF04825"/>
    </source>
</evidence>
<feature type="domain" description="Rad21/Rec8-like protein C-terminal eukaryotic" evidence="8">
    <location>
        <begin position="1155"/>
        <end position="1204"/>
    </location>
</feature>
<feature type="region of interest" description="Disordered" evidence="7">
    <location>
        <begin position="213"/>
        <end position="241"/>
    </location>
</feature>
<keyword evidence="5" id="KW-0809">Transit peptide</keyword>
<evidence type="ECO:0000256" key="7">
    <source>
        <dbReference type="SAM" id="MobiDB-lite"/>
    </source>
</evidence>
<dbReference type="InterPro" id="IPR038538">
    <property type="entry name" value="MTERF_sf"/>
</dbReference>
<dbReference type="GO" id="GO:0005634">
    <property type="term" value="C:nucleus"/>
    <property type="evidence" value="ECO:0007669"/>
    <property type="project" value="UniProtKB-SubCell"/>
</dbReference>
<evidence type="ECO:0000313" key="10">
    <source>
        <dbReference type="EMBL" id="KAK4803460.1"/>
    </source>
</evidence>
<dbReference type="AlphaFoldDB" id="A0AAN7MCF7"/>
<keyword evidence="4" id="KW-0806">Transcription termination</keyword>
<dbReference type="InterPro" id="IPR023093">
    <property type="entry name" value="ScpA-like_C"/>
</dbReference>
<dbReference type="GO" id="GO:1990414">
    <property type="term" value="P:replication-born double-strand break repair via sister chromatid exchange"/>
    <property type="evidence" value="ECO:0007669"/>
    <property type="project" value="TreeGrafter"/>
</dbReference>
<dbReference type="Gene3D" id="1.10.10.580">
    <property type="entry name" value="Structural maintenance of chromosome 1. Chain E"/>
    <property type="match status" value="1"/>
</dbReference>
<comment type="caution">
    <text evidence="10">The sequence shown here is derived from an EMBL/GenBank/DDBJ whole genome shotgun (WGS) entry which is preliminary data.</text>
</comment>
<dbReference type="Gene3D" id="1.25.70.10">
    <property type="entry name" value="Transcription termination factor 3, mitochondrial"/>
    <property type="match status" value="1"/>
</dbReference>
<evidence type="ECO:0000256" key="5">
    <source>
        <dbReference type="ARBA" id="ARBA00022946"/>
    </source>
</evidence>
<keyword evidence="4" id="KW-0804">Transcription</keyword>
<dbReference type="GO" id="GO:0003682">
    <property type="term" value="F:chromatin binding"/>
    <property type="evidence" value="ECO:0007669"/>
    <property type="project" value="TreeGrafter"/>
</dbReference>
<gene>
    <name evidence="10" type="ORF">SAY86_003277</name>
</gene>
<dbReference type="EMBL" id="JAXQNO010000001">
    <property type="protein sequence ID" value="KAK4803460.1"/>
    <property type="molecule type" value="Genomic_DNA"/>
</dbReference>
<evidence type="ECO:0008006" key="12">
    <source>
        <dbReference type="Google" id="ProtNLM"/>
    </source>
</evidence>
<evidence type="ECO:0000259" key="8">
    <source>
        <dbReference type="Pfam" id="PF04824"/>
    </source>
</evidence>
<dbReference type="Pfam" id="PF04824">
    <property type="entry name" value="Rad21_Rec8"/>
    <property type="match status" value="1"/>
</dbReference>
<keyword evidence="6" id="KW-0539">Nucleus</keyword>
<organism evidence="10 11">
    <name type="scientific">Trapa natans</name>
    <name type="common">Water chestnut</name>
    <dbReference type="NCBI Taxonomy" id="22666"/>
    <lineage>
        <taxon>Eukaryota</taxon>
        <taxon>Viridiplantae</taxon>
        <taxon>Streptophyta</taxon>
        <taxon>Embryophyta</taxon>
        <taxon>Tracheophyta</taxon>
        <taxon>Spermatophyta</taxon>
        <taxon>Magnoliopsida</taxon>
        <taxon>eudicotyledons</taxon>
        <taxon>Gunneridae</taxon>
        <taxon>Pentapetalae</taxon>
        <taxon>rosids</taxon>
        <taxon>malvids</taxon>
        <taxon>Myrtales</taxon>
        <taxon>Lythraceae</taxon>
        <taxon>Trapa</taxon>
    </lineage>
</organism>
<sequence length="1219" mass="137863">MTAFHAVQSSTGSGFNPRIHCGNALIFDSKHEVSVQLCFRGSHACSPMKPFFCRAKYSADSAMDGSFSFRVVSPTLLAAEKEEAKAVLTLFLKKQGLSNVVAARTINKSDLFIEHLVSRLHSIHKSRYLCITLVLECFVSSLQMFAKALLLLYRSSVLLTMAITVITGRELTTLEIREALVPYLESLLKEHGNILVDVVESFPDPPVRKKLQQLAPATSPTHSRPLNGKKQKTVSRVYESGSSGNLRPNVIYLMEEVGMNLDQIKGIARRFPAFVYYSVEGKIKPVVEFLLDLGVSKSDIPVILKKRPQLCGISLTDNLIPTMAYLEKLGVDKKQWAKVIYRFPALLTYSRSKVKATIDFLYEMGLSSDSVSKILTRSPSIISYSVEDKLRPTAGYFRSIGVDVSVLLHRSPQTFGLSIEGNIKPVTEFFLEKGYSIEEVKTMISRCGTLYTFSLTENLIPKWEFFLTMEEYPKTELVKFPQYFGYSLEERIKPRYKLVKESGISLLLNQLLSLSGQDLEKLLQRKLERASLTEVDEAVDCNNDREDVEPFLALGFFEETPTAKDGDIEGGTRMFDSQSLSRKGPLASIWVAAYCHKRLKKAQVTTTDIPFSVDMILQDDFEVITYRILGYFLLGVVRIYSKKVEYLFDDCHKVLIQVKGFVFREKRCSRASKSKVLDVPISLISLPERFELDAFDLDLGEEDVGGAHEMSPEAITLRDNVRMYERMDQYDIHEYTWEDIAGSHDIFLTDYAEAQDVLPLDYMDADYGFPTFEDHHRPFDVEKRAEREHMRNHEGASLLEKDKCFSEVGHDLLESTDEKLQEVEDLEIRNASSDVGSLSEEDIFPNNEEDYDVNIVERLREVGAKENRDLKSAFLMDGETHELRSAEIAADFATEEANKPSEMLLFETPEPDVVMKDHSSSITVDSTSPIKVPNTAQGISTPEFMLIPTPTPKEQPRTKRKRKCLIDNLIVFPNGFIKKNLRDASDLLCKRKKVPHNAFTAWKATRALGFSEPLIPYSASELWSLHYEMNLKSSAPSEDVEVPETVRSSEPPSVDGSLEGAGIAPETPAKQCSSSRRPFESPKESEEIRLGSPYEIDTLEKVPFSEDDHGIDFALMPENFNPLEEDTRRLDDGWTGRTRTVARHLNKVFQEQKREGEAASLLHISGGRTRKESARLFYEILVLQSRGCISVEQATAYTDVLIRKLPQWELTLDMLTTPS</sequence>
<keyword evidence="11" id="KW-1185">Reference proteome</keyword>
<dbReference type="InterPro" id="IPR039781">
    <property type="entry name" value="Rad21/Rec8-like"/>
</dbReference>
<dbReference type="GO" id="GO:0006353">
    <property type="term" value="P:DNA-templated transcription termination"/>
    <property type="evidence" value="ECO:0007669"/>
    <property type="project" value="UniProtKB-KW"/>
</dbReference>
<dbReference type="Pfam" id="PF02536">
    <property type="entry name" value="mTERF"/>
    <property type="match status" value="1"/>
</dbReference>
<accession>A0AAN7MCF7</accession>
<feature type="compositionally biased region" description="Basic and acidic residues" evidence="7">
    <location>
        <begin position="1077"/>
        <end position="1088"/>
    </location>
</feature>
<comment type="subcellular location">
    <subcellularLocation>
        <location evidence="1">Nucleus</location>
    </subcellularLocation>
</comment>
<comment type="similarity">
    <text evidence="2">Belongs to the mTERF family.</text>
</comment>
<feature type="region of interest" description="Disordered" evidence="7">
    <location>
        <begin position="1035"/>
        <end position="1088"/>
    </location>
</feature>
<evidence type="ECO:0000256" key="2">
    <source>
        <dbReference type="ARBA" id="ARBA00007692"/>
    </source>
</evidence>
<dbReference type="PANTHER" id="PTHR12585:SF73">
    <property type="entry name" value="SISTER CHROMATID COHESION 1 PROTEIN 2"/>
    <property type="match status" value="1"/>
</dbReference>
<comment type="similarity">
    <text evidence="3">Belongs to the rad21 family.</text>
</comment>
<dbReference type="GO" id="GO:0007062">
    <property type="term" value="P:sister chromatid cohesion"/>
    <property type="evidence" value="ECO:0007669"/>
    <property type="project" value="InterPro"/>
</dbReference>
<name>A0AAN7MCF7_TRANT</name>
<dbReference type="GO" id="GO:0003676">
    <property type="term" value="F:nucleic acid binding"/>
    <property type="evidence" value="ECO:0007669"/>
    <property type="project" value="InterPro"/>
</dbReference>
<keyword evidence="4" id="KW-0805">Transcription regulation</keyword>
<evidence type="ECO:0000313" key="11">
    <source>
        <dbReference type="Proteomes" id="UP001346149"/>
    </source>
</evidence>
<feature type="domain" description="Rad21/Rec8-like protein N-terminal" evidence="9">
    <location>
        <begin position="576"/>
        <end position="666"/>
    </location>
</feature>
<dbReference type="Proteomes" id="UP001346149">
    <property type="component" value="Unassembled WGS sequence"/>
</dbReference>
<dbReference type="PANTHER" id="PTHR12585">
    <property type="entry name" value="SCC1 / RAD21 FAMILY MEMBER"/>
    <property type="match status" value="1"/>
</dbReference>
<dbReference type="InterPro" id="IPR003690">
    <property type="entry name" value="MTERF"/>
</dbReference>
<dbReference type="Pfam" id="PF04825">
    <property type="entry name" value="Rad21_Rec8_N"/>
    <property type="match status" value="1"/>
</dbReference>
<dbReference type="InterPro" id="IPR006909">
    <property type="entry name" value="Rad21/Rec8_C_eu"/>
</dbReference>
<protein>
    <recommendedName>
        <fullName evidence="12">Sister chromatid cohesion 1 protein 2</fullName>
    </recommendedName>
</protein>
<evidence type="ECO:0000256" key="1">
    <source>
        <dbReference type="ARBA" id="ARBA00004123"/>
    </source>
</evidence>
<evidence type="ECO:0000256" key="3">
    <source>
        <dbReference type="ARBA" id="ARBA00009870"/>
    </source>
</evidence>
<dbReference type="SUPFAM" id="SSF46785">
    <property type="entry name" value="Winged helix' DNA-binding domain"/>
    <property type="match status" value="1"/>
</dbReference>